<organism evidence="4 5">
    <name type="scientific">Megalops atlanticus</name>
    <name type="common">Tarpon</name>
    <name type="synonym">Clupea gigantea</name>
    <dbReference type="NCBI Taxonomy" id="7932"/>
    <lineage>
        <taxon>Eukaryota</taxon>
        <taxon>Metazoa</taxon>
        <taxon>Chordata</taxon>
        <taxon>Craniata</taxon>
        <taxon>Vertebrata</taxon>
        <taxon>Euteleostomi</taxon>
        <taxon>Actinopterygii</taxon>
        <taxon>Neopterygii</taxon>
        <taxon>Teleostei</taxon>
        <taxon>Elopiformes</taxon>
        <taxon>Megalopidae</taxon>
        <taxon>Megalops</taxon>
    </lineage>
</organism>
<name>A0A9D3Q2U1_MEGAT</name>
<keyword evidence="5" id="KW-1185">Reference proteome</keyword>
<dbReference type="GO" id="GO:0003677">
    <property type="term" value="F:DNA binding"/>
    <property type="evidence" value="ECO:0007669"/>
    <property type="project" value="InterPro"/>
</dbReference>
<dbReference type="SUPFAM" id="SSF56672">
    <property type="entry name" value="DNA/RNA polymerases"/>
    <property type="match status" value="1"/>
</dbReference>
<sequence length="435" mass="49621">MNVAFWCQDGNDNMGSPFAKDFLSKMEDGTLQAGRGSTSAARALEINKMISFWRNARKRISSQQVVWLRKGELPCAVSRHAHFDEEGQYGAILPQVISAGTVTRRAVEPTWLTASNARQCGECVYKLHGIRMDYAAGEEKSGHRSAQAKVFNYRRIYGVGQPFAEHLLMQCNHRLSQPDDETKARHMYAVTKGLCRYQLSEEREWLVRELGLEVDRDQDDSVSLQEVCRIQRLASQSSRRCQWEVVGQRVWAGGTESEMFNKESIAHSEQPCTPVLGCRISHALEPQAVKDEFITSQVNWVVQSSAVDYLHLMLVSMRWLLEEYDIDGRFCISIHDEVRYLIRSDDRYRAALALQITNLLTRCMFAYKLGMQDLPQSVAFFSAVDIDQCLRKEVTMDFCTPSNPTGLQHRYSLPQGDALDIYQIIEITHSSLESR</sequence>
<dbReference type="SMART" id="SM00482">
    <property type="entry name" value="POLAc"/>
    <property type="match status" value="1"/>
</dbReference>
<dbReference type="GO" id="GO:0005760">
    <property type="term" value="C:gamma DNA polymerase complex"/>
    <property type="evidence" value="ECO:0007669"/>
    <property type="project" value="InterPro"/>
</dbReference>
<dbReference type="Proteomes" id="UP001046870">
    <property type="component" value="Chromosome 7"/>
</dbReference>
<gene>
    <name evidence="4" type="ORF">MATL_G00101220</name>
</gene>
<dbReference type="OrthoDB" id="5588663at2759"/>
<reference evidence="4" key="1">
    <citation type="submission" date="2021-01" db="EMBL/GenBank/DDBJ databases">
        <authorList>
            <person name="Zahm M."/>
            <person name="Roques C."/>
            <person name="Cabau C."/>
            <person name="Klopp C."/>
            <person name="Donnadieu C."/>
            <person name="Jouanno E."/>
            <person name="Lampietro C."/>
            <person name="Louis A."/>
            <person name="Herpin A."/>
            <person name="Echchiki A."/>
            <person name="Berthelot C."/>
            <person name="Parey E."/>
            <person name="Roest-Crollius H."/>
            <person name="Braasch I."/>
            <person name="Postlethwait J."/>
            <person name="Bobe J."/>
            <person name="Montfort J."/>
            <person name="Bouchez O."/>
            <person name="Begum T."/>
            <person name="Mejri S."/>
            <person name="Adams A."/>
            <person name="Chen W.-J."/>
            <person name="Guiguen Y."/>
        </authorList>
    </citation>
    <scope>NUCLEOTIDE SEQUENCE</scope>
    <source>
        <strain evidence="4">YG-15Mar2019-1</strain>
        <tissue evidence="4">Brain</tissue>
    </source>
</reference>
<dbReference type="InterPro" id="IPR002297">
    <property type="entry name" value="DNA-dir_DNA_pol_A_mt"/>
</dbReference>
<dbReference type="GO" id="GO:0008408">
    <property type="term" value="F:3'-5' exonuclease activity"/>
    <property type="evidence" value="ECO:0007669"/>
    <property type="project" value="TreeGrafter"/>
</dbReference>
<evidence type="ECO:0000256" key="1">
    <source>
        <dbReference type="ARBA" id="ARBA00015350"/>
    </source>
</evidence>
<dbReference type="PANTHER" id="PTHR10267">
    <property type="entry name" value="DNA POLYMERASE SUBUNIT GAMMA-1"/>
    <property type="match status" value="1"/>
</dbReference>
<evidence type="ECO:0000259" key="3">
    <source>
        <dbReference type="SMART" id="SM00482"/>
    </source>
</evidence>
<accession>A0A9D3Q2U1</accession>
<dbReference type="EMBL" id="JAFDVH010000007">
    <property type="protein sequence ID" value="KAG7473952.1"/>
    <property type="molecule type" value="Genomic_DNA"/>
</dbReference>
<comment type="caution">
    <text evidence="4">The sequence shown here is derived from an EMBL/GenBank/DDBJ whole genome shotgun (WGS) entry which is preliminary data.</text>
</comment>
<evidence type="ECO:0000313" key="5">
    <source>
        <dbReference type="Proteomes" id="UP001046870"/>
    </source>
</evidence>
<dbReference type="PANTHER" id="PTHR10267:SF0">
    <property type="entry name" value="DNA POLYMERASE SUBUNIT GAMMA-1"/>
    <property type="match status" value="1"/>
</dbReference>
<dbReference type="AlphaFoldDB" id="A0A9D3Q2U1"/>
<dbReference type="PRINTS" id="PR00867">
    <property type="entry name" value="DNAPOLG"/>
</dbReference>
<dbReference type="GO" id="GO:0006264">
    <property type="term" value="P:mitochondrial DNA replication"/>
    <property type="evidence" value="ECO:0007669"/>
    <property type="project" value="TreeGrafter"/>
</dbReference>
<evidence type="ECO:0000256" key="2">
    <source>
        <dbReference type="ARBA" id="ARBA00031966"/>
    </source>
</evidence>
<dbReference type="InterPro" id="IPR043502">
    <property type="entry name" value="DNA/RNA_pol_sf"/>
</dbReference>
<evidence type="ECO:0000313" key="4">
    <source>
        <dbReference type="EMBL" id="KAG7473952.1"/>
    </source>
</evidence>
<dbReference type="InterPro" id="IPR001098">
    <property type="entry name" value="DNA-dir_DNA_pol_A_palm_dom"/>
</dbReference>
<protein>
    <recommendedName>
        <fullName evidence="1">DNA polymerase subunit gamma-1</fullName>
    </recommendedName>
    <alternativeName>
        <fullName evidence="2">Mitochondrial DNA polymerase catalytic subunit</fullName>
    </alternativeName>
</protein>
<proteinExistence type="predicted"/>
<feature type="domain" description="DNA-directed DNA polymerase family A palm" evidence="3">
    <location>
        <begin position="100"/>
        <end position="346"/>
    </location>
</feature>
<dbReference type="GO" id="GO:0003887">
    <property type="term" value="F:DNA-directed DNA polymerase activity"/>
    <property type="evidence" value="ECO:0007669"/>
    <property type="project" value="InterPro"/>
</dbReference>
<dbReference type="InterPro" id="IPR018247">
    <property type="entry name" value="EF_Hand_1_Ca_BS"/>
</dbReference>
<dbReference type="Gene3D" id="3.30.70.370">
    <property type="match status" value="1"/>
</dbReference>
<dbReference type="Gene3D" id="1.10.150.20">
    <property type="entry name" value="5' to 3' exonuclease, C-terminal subdomain"/>
    <property type="match status" value="1"/>
</dbReference>
<dbReference type="PROSITE" id="PS00018">
    <property type="entry name" value="EF_HAND_1"/>
    <property type="match status" value="1"/>
</dbReference>